<keyword evidence="2" id="KW-0456">Lyase</keyword>
<dbReference type="GO" id="GO:0035556">
    <property type="term" value="P:intracellular signal transduction"/>
    <property type="evidence" value="ECO:0007669"/>
    <property type="project" value="InterPro"/>
</dbReference>
<dbReference type="InterPro" id="IPR001054">
    <property type="entry name" value="A/G_cyclase"/>
</dbReference>
<dbReference type="GO" id="GO:0009190">
    <property type="term" value="P:cyclic nucleotide biosynthetic process"/>
    <property type="evidence" value="ECO:0007669"/>
    <property type="project" value="InterPro"/>
</dbReference>
<evidence type="ECO:0000259" key="1">
    <source>
        <dbReference type="PROSITE" id="PS50125"/>
    </source>
</evidence>
<dbReference type="AlphaFoldDB" id="A0A6J4M1U4"/>
<proteinExistence type="predicted"/>
<dbReference type="InterPro" id="IPR029787">
    <property type="entry name" value="Nucleotide_cyclase"/>
</dbReference>
<protein>
    <submittedName>
        <fullName evidence="2">Adenylate cyclase</fullName>
        <ecNumber evidence="2">4.6.1.1</ecNumber>
    </submittedName>
</protein>
<dbReference type="EC" id="4.6.1.1" evidence="2"/>
<dbReference type="PROSITE" id="PS50125">
    <property type="entry name" value="GUANYLATE_CYCLASE_2"/>
    <property type="match status" value="1"/>
</dbReference>
<accession>A0A6J4M1U4</accession>
<dbReference type="Gene3D" id="3.30.70.1230">
    <property type="entry name" value="Nucleotide cyclase"/>
    <property type="match status" value="1"/>
</dbReference>
<feature type="domain" description="Guanylate cyclase" evidence="1">
    <location>
        <begin position="24"/>
        <end position="61"/>
    </location>
</feature>
<organism evidence="2">
    <name type="scientific">uncultured Microvirga sp</name>
    <dbReference type="NCBI Taxonomy" id="412392"/>
    <lineage>
        <taxon>Bacteria</taxon>
        <taxon>Pseudomonadati</taxon>
        <taxon>Pseudomonadota</taxon>
        <taxon>Alphaproteobacteria</taxon>
        <taxon>Hyphomicrobiales</taxon>
        <taxon>Methylobacteriaceae</taxon>
        <taxon>Microvirga</taxon>
        <taxon>environmental samples</taxon>
    </lineage>
</organism>
<reference evidence="2" key="1">
    <citation type="submission" date="2020-02" db="EMBL/GenBank/DDBJ databases">
        <authorList>
            <person name="Meier V. D."/>
        </authorList>
    </citation>
    <scope>NUCLEOTIDE SEQUENCE</scope>
    <source>
        <strain evidence="2">AVDCRST_MAG90</strain>
    </source>
</reference>
<dbReference type="EMBL" id="CADCUC010000453">
    <property type="protein sequence ID" value="CAA9347738.1"/>
    <property type="molecule type" value="Genomic_DNA"/>
</dbReference>
<sequence length="113" mass="11638">MDAIIADAGCWSDGGPSRRLPQRSIGAAVTAGPVIFGMVGDTTRREFTVIGAPVNLAAKLEKANKPIGSQAITTASAYSLAVAQGYSPRKPPGILIREVDGTPGLQELAILHA</sequence>
<dbReference type="GO" id="GO:0004016">
    <property type="term" value="F:adenylate cyclase activity"/>
    <property type="evidence" value="ECO:0007669"/>
    <property type="project" value="UniProtKB-EC"/>
</dbReference>
<name>A0A6J4M1U4_9HYPH</name>
<gene>
    <name evidence="2" type="ORF">AVDCRST_MAG90-2270</name>
</gene>
<evidence type="ECO:0000313" key="2">
    <source>
        <dbReference type="EMBL" id="CAA9347738.1"/>
    </source>
</evidence>
<dbReference type="SUPFAM" id="SSF55073">
    <property type="entry name" value="Nucleotide cyclase"/>
    <property type="match status" value="1"/>
</dbReference>